<evidence type="ECO:0000256" key="1">
    <source>
        <dbReference type="ARBA" id="ARBA00023239"/>
    </source>
</evidence>
<dbReference type="PANTHER" id="PTHR30143:SF0">
    <property type="entry name" value="2-KETO-4-PENTENOATE HYDRATASE"/>
    <property type="match status" value="1"/>
</dbReference>
<evidence type="ECO:0000313" key="3">
    <source>
        <dbReference type="EMBL" id="KKM93174.1"/>
    </source>
</evidence>
<dbReference type="EMBL" id="LAZR01006302">
    <property type="protein sequence ID" value="KKM93174.1"/>
    <property type="molecule type" value="Genomic_DNA"/>
</dbReference>
<dbReference type="GO" id="GO:0008684">
    <property type="term" value="F:2-oxopent-4-enoate hydratase activity"/>
    <property type="evidence" value="ECO:0007669"/>
    <property type="project" value="TreeGrafter"/>
</dbReference>
<dbReference type="PANTHER" id="PTHR30143">
    <property type="entry name" value="ACID HYDRATASE"/>
    <property type="match status" value="1"/>
</dbReference>
<reference evidence="3" key="1">
    <citation type="journal article" date="2015" name="Nature">
        <title>Complex archaea that bridge the gap between prokaryotes and eukaryotes.</title>
        <authorList>
            <person name="Spang A."/>
            <person name="Saw J.H."/>
            <person name="Jorgensen S.L."/>
            <person name="Zaremba-Niedzwiedzka K."/>
            <person name="Martijn J."/>
            <person name="Lind A.E."/>
            <person name="van Eijk R."/>
            <person name="Schleper C."/>
            <person name="Guy L."/>
            <person name="Ettema T.J."/>
        </authorList>
    </citation>
    <scope>NUCLEOTIDE SEQUENCE</scope>
</reference>
<feature type="domain" description="Fumarylacetoacetase-like C-terminal" evidence="2">
    <location>
        <begin position="82"/>
        <end position="255"/>
    </location>
</feature>
<comment type="caution">
    <text evidence="3">The sequence shown here is derived from an EMBL/GenBank/DDBJ whole genome shotgun (WGS) entry which is preliminary data.</text>
</comment>
<sequence>MGLKKEMRLLARAEKDKNPIGPISDRFSEGLSIEDAHIICEGNIQNRLKAGENLVGYKIGFTNIPAREKMGWPDSIYGYIMDSMVLKSGAQVPVNDLIAPKIECEICFKLGRDLGGKMLEVEEVLEATAGVSASFEICDSRFLGWNCPFPDIYADNGFAGRIVLPDQWQPVSQVDLRGETVTMSQDGAEVGEGIGESAMGHPARAVSWLADKLADRNKGLKAGQLIMTGTLTPILAMEKGSTYTASFLSLGKVNITFI</sequence>
<name>A0A0F9LDY2_9ZZZZ</name>
<dbReference type="InterPro" id="IPR011234">
    <property type="entry name" value="Fumarylacetoacetase-like_C"/>
</dbReference>
<proteinExistence type="predicted"/>
<evidence type="ECO:0000259" key="2">
    <source>
        <dbReference type="Pfam" id="PF01557"/>
    </source>
</evidence>
<dbReference type="Gene3D" id="3.90.850.10">
    <property type="entry name" value="Fumarylacetoacetase-like, C-terminal domain"/>
    <property type="match status" value="1"/>
</dbReference>
<gene>
    <name evidence="3" type="ORF">LCGC14_1211110</name>
</gene>
<keyword evidence="1" id="KW-0456">Lyase</keyword>
<dbReference type="GO" id="GO:0005737">
    <property type="term" value="C:cytoplasm"/>
    <property type="evidence" value="ECO:0007669"/>
    <property type="project" value="TreeGrafter"/>
</dbReference>
<dbReference type="SUPFAM" id="SSF56529">
    <property type="entry name" value="FAH"/>
    <property type="match status" value="1"/>
</dbReference>
<dbReference type="InterPro" id="IPR050772">
    <property type="entry name" value="Hydratase-Decarb/MhpD_sf"/>
</dbReference>
<dbReference type="Pfam" id="PF01557">
    <property type="entry name" value="FAA_hydrolase"/>
    <property type="match status" value="1"/>
</dbReference>
<organism evidence="3">
    <name type="scientific">marine sediment metagenome</name>
    <dbReference type="NCBI Taxonomy" id="412755"/>
    <lineage>
        <taxon>unclassified sequences</taxon>
        <taxon>metagenomes</taxon>
        <taxon>ecological metagenomes</taxon>
    </lineage>
</organism>
<dbReference type="InterPro" id="IPR036663">
    <property type="entry name" value="Fumarylacetoacetase_C_sf"/>
</dbReference>
<dbReference type="AlphaFoldDB" id="A0A0F9LDY2"/>
<accession>A0A0F9LDY2</accession>
<protein>
    <recommendedName>
        <fullName evidence="2">Fumarylacetoacetase-like C-terminal domain-containing protein</fullName>
    </recommendedName>
</protein>